<proteinExistence type="predicted"/>
<protein>
    <submittedName>
        <fullName evidence="3">Uncharacterized protein</fullName>
    </submittedName>
</protein>
<keyword evidence="2" id="KW-0732">Signal</keyword>
<feature type="signal peptide" evidence="2">
    <location>
        <begin position="1"/>
        <end position="22"/>
    </location>
</feature>
<evidence type="ECO:0000256" key="2">
    <source>
        <dbReference type="SAM" id="SignalP"/>
    </source>
</evidence>
<comment type="caution">
    <text evidence="3">The sequence shown here is derived from an EMBL/GenBank/DDBJ whole genome shotgun (WGS) entry which is preliminary data.</text>
</comment>
<feature type="region of interest" description="Disordered" evidence="1">
    <location>
        <begin position="70"/>
        <end position="122"/>
    </location>
</feature>
<dbReference type="EMBL" id="VAFM01000001">
    <property type="protein sequence ID" value="TKW61865.1"/>
    <property type="molecule type" value="Genomic_DNA"/>
</dbReference>
<reference evidence="3 4" key="1">
    <citation type="journal article" date="2017" name="Nat. Commun.">
        <title>In situ click chemistry generation of cyclooxygenase-2 inhibitors.</title>
        <authorList>
            <person name="Bhardwaj A."/>
            <person name="Kaur J."/>
            <person name="Wuest M."/>
            <person name="Wuest F."/>
        </authorList>
    </citation>
    <scope>NUCLEOTIDE SEQUENCE [LARGE SCALE GENOMIC DNA]</scope>
    <source>
        <strain evidence="3">S2_018_000_R2_106</strain>
    </source>
</reference>
<feature type="chain" id="PRO_5026884899" evidence="2">
    <location>
        <begin position="23"/>
        <end position="122"/>
    </location>
</feature>
<name>A0A6N4RCX5_BLAVI</name>
<gene>
    <name evidence="3" type="ORF">DI628_04390</name>
</gene>
<sequence>MTKYLLTTAAVAMLAATGAVQAEGTAKNETGIGTAISGTANAAYQKTAEGVNSVRKDYHEAMANSNAEAARENLKEGNFGAAAEDASDAAKHQADASAAAHDAKVNKDKAAKSWNKAKKAAE</sequence>
<organism evidence="3 4">
    <name type="scientific">Blastochloris viridis</name>
    <name type="common">Rhodopseudomonas viridis</name>
    <dbReference type="NCBI Taxonomy" id="1079"/>
    <lineage>
        <taxon>Bacteria</taxon>
        <taxon>Pseudomonadati</taxon>
        <taxon>Pseudomonadota</taxon>
        <taxon>Alphaproteobacteria</taxon>
        <taxon>Hyphomicrobiales</taxon>
        <taxon>Blastochloridaceae</taxon>
        <taxon>Blastochloris</taxon>
    </lineage>
</organism>
<dbReference type="Proteomes" id="UP000320948">
    <property type="component" value="Unassembled WGS sequence"/>
</dbReference>
<evidence type="ECO:0000256" key="1">
    <source>
        <dbReference type="SAM" id="MobiDB-lite"/>
    </source>
</evidence>
<evidence type="ECO:0000313" key="4">
    <source>
        <dbReference type="Proteomes" id="UP000320948"/>
    </source>
</evidence>
<feature type="compositionally biased region" description="Basic and acidic residues" evidence="1">
    <location>
        <begin position="101"/>
        <end position="111"/>
    </location>
</feature>
<evidence type="ECO:0000313" key="3">
    <source>
        <dbReference type="EMBL" id="TKW61865.1"/>
    </source>
</evidence>
<dbReference type="AlphaFoldDB" id="A0A6N4RCX5"/>
<accession>A0A6N4RCX5</accession>